<evidence type="ECO:0000259" key="1">
    <source>
        <dbReference type="PROSITE" id="PS50879"/>
    </source>
</evidence>
<dbReference type="Proteomes" id="UP000325440">
    <property type="component" value="Unassembled WGS sequence"/>
</dbReference>
<evidence type="ECO:0000313" key="2">
    <source>
        <dbReference type="EMBL" id="VVC26949.1"/>
    </source>
</evidence>
<dbReference type="OrthoDB" id="6630579at2759"/>
<gene>
    <name evidence="2" type="ORF">CINCED_3A002202</name>
</gene>
<organism evidence="2 3">
    <name type="scientific">Cinara cedri</name>
    <dbReference type="NCBI Taxonomy" id="506608"/>
    <lineage>
        <taxon>Eukaryota</taxon>
        <taxon>Metazoa</taxon>
        <taxon>Ecdysozoa</taxon>
        <taxon>Arthropoda</taxon>
        <taxon>Hexapoda</taxon>
        <taxon>Insecta</taxon>
        <taxon>Pterygota</taxon>
        <taxon>Neoptera</taxon>
        <taxon>Paraneoptera</taxon>
        <taxon>Hemiptera</taxon>
        <taxon>Sternorrhyncha</taxon>
        <taxon>Aphidomorpha</taxon>
        <taxon>Aphidoidea</taxon>
        <taxon>Aphididae</taxon>
        <taxon>Lachninae</taxon>
        <taxon>Cinara</taxon>
    </lineage>
</organism>
<dbReference type="CDD" id="cd09276">
    <property type="entry name" value="Rnase_HI_RT_non_LTR"/>
    <property type="match status" value="1"/>
</dbReference>
<accession>A0A5E4M6Q7</accession>
<dbReference type="InterPro" id="IPR012337">
    <property type="entry name" value="RNaseH-like_sf"/>
</dbReference>
<dbReference type="SUPFAM" id="SSF53098">
    <property type="entry name" value="Ribonuclease H-like"/>
    <property type="match status" value="1"/>
</dbReference>
<dbReference type="InterPro" id="IPR002156">
    <property type="entry name" value="RNaseH_domain"/>
</dbReference>
<dbReference type="GO" id="GO:0003676">
    <property type="term" value="F:nucleic acid binding"/>
    <property type="evidence" value="ECO:0007669"/>
    <property type="project" value="InterPro"/>
</dbReference>
<sequence>MIPSLNSKSCIIISDSLSALSSISNPYPKNELVQLIHKLISEINSTICFMWVPSHVGLPGNEKADKLAYVAIMSPLSTNINLLTLSETFNIIQHKPMEEWQKFWSNLHLSKKLRNIKLFVQKLKYPPNIKRREEVNITRIKIGHSLLTHAHLITKEPAPICNTCNETKTIEHIVINCHKYTEARKILNNPLTLYQALNAKAQQSSHF</sequence>
<dbReference type="AlphaFoldDB" id="A0A5E4M6Q7"/>
<evidence type="ECO:0000313" key="3">
    <source>
        <dbReference type="Proteomes" id="UP000325440"/>
    </source>
</evidence>
<name>A0A5E4M6Q7_9HEMI</name>
<protein>
    <submittedName>
        <fullName evidence="2">Ribonuclease H-like domain,Ribonuclease H domain</fullName>
    </submittedName>
</protein>
<feature type="domain" description="RNase H type-1" evidence="1">
    <location>
        <begin position="1"/>
        <end position="73"/>
    </location>
</feature>
<dbReference type="GO" id="GO:0004523">
    <property type="term" value="F:RNA-DNA hybrid ribonuclease activity"/>
    <property type="evidence" value="ECO:0007669"/>
    <property type="project" value="InterPro"/>
</dbReference>
<reference evidence="2 3" key="1">
    <citation type="submission" date="2019-08" db="EMBL/GenBank/DDBJ databases">
        <authorList>
            <person name="Alioto T."/>
            <person name="Alioto T."/>
            <person name="Gomez Garrido J."/>
        </authorList>
    </citation>
    <scope>NUCLEOTIDE SEQUENCE [LARGE SCALE GENOMIC DNA]</scope>
</reference>
<proteinExistence type="predicted"/>
<dbReference type="InterPro" id="IPR036397">
    <property type="entry name" value="RNaseH_sf"/>
</dbReference>
<keyword evidence="3" id="KW-1185">Reference proteome</keyword>
<dbReference type="EMBL" id="CABPRJ010000054">
    <property type="protein sequence ID" value="VVC26949.1"/>
    <property type="molecule type" value="Genomic_DNA"/>
</dbReference>
<dbReference type="PROSITE" id="PS50879">
    <property type="entry name" value="RNASE_H_1"/>
    <property type="match status" value="1"/>
</dbReference>
<dbReference type="Gene3D" id="3.30.420.10">
    <property type="entry name" value="Ribonuclease H-like superfamily/Ribonuclease H"/>
    <property type="match status" value="1"/>
</dbReference>